<evidence type="ECO:0000256" key="2">
    <source>
        <dbReference type="ARBA" id="ARBA00005262"/>
    </source>
</evidence>
<dbReference type="GO" id="GO:0015109">
    <property type="term" value="F:chromate transmembrane transporter activity"/>
    <property type="evidence" value="ECO:0007669"/>
    <property type="project" value="InterPro"/>
</dbReference>
<keyword evidence="6 7" id="KW-0472">Membrane</keyword>
<keyword evidence="9" id="KW-1185">Reference proteome</keyword>
<sequence>MNNLIRMFLIFIKIGTFTLGGGYAMIPLMQEEMVEKNKWISEEEFLDILAVAQSIPGALAINTSTYIGYNLFGFMGAIVGCLGTILPAIIIMSTVSVYFIKFENNELMNTLFKGIRPAVVALILSGVVKLSKSLPKRAIFILWSLGTVICIVLLKIHPIWIIIGSALMGYMKFKGEIDYDTKDN</sequence>
<organism evidence="8 9">
    <name type="scientific">Anaeromicrobium sediminis</name>
    <dbReference type="NCBI Taxonomy" id="1478221"/>
    <lineage>
        <taxon>Bacteria</taxon>
        <taxon>Bacillati</taxon>
        <taxon>Bacillota</taxon>
        <taxon>Clostridia</taxon>
        <taxon>Peptostreptococcales</taxon>
        <taxon>Thermotaleaceae</taxon>
        <taxon>Anaeromicrobium</taxon>
    </lineage>
</organism>
<evidence type="ECO:0000256" key="7">
    <source>
        <dbReference type="SAM" id="Phobius"/>
    </source>
</evidence>
<dbReference type="AlphaFoldDB" id="A0A267MGG5"/>
<evidence type="ECO:0000313" key="9">
    <source>
        <dbReference type="Proteomes" id="UP000216024"/>
    </source>
</evidence>
<evidence type="ECO:0000313" key="8">
    <source>
        <dbReference type="EMBL" id="PAB58671.1"/>
    </source>
</evidence>
<comment type="subcellular location">
    <subcellularLocation>
        <location evidence="1">Cell membrane</location>
        <topology evidence="1">Multi-pass membrane protein</topology>
    </subcellularLocation>
</comment>
<evidence type="ECO:0000256" key="6">
    <source>
        <dbReference type="ARBA" id="ARBA00023136"/>
    </source>
</evidence>
<evidence type="ECO:0008006" key="10">
    <source>
        <dbReference type="Google" id="ProtNLM"/>
    </source>
</evidence>
<comment type="similarity">
    <text evidence="2">Belongs to the chromate ion transporter (CHR) (TC 2.A.51) family.</text>
</comment>
<name>A0A267MGG5_9FIRM</name>
<evidence type="ECO:0000256" key="3">
    <source>
        <dbReference type="ARBA" id="ARBA00022475"/>
    </source>
</evidence>
<proteinExistence type="inferred from homology"/>
<evidence type="ECO:0000256" key="5">
    <source>
        <dbReference type="ARBA" id="ARBA00022989"/>
    </source>
</evidence>
<accession>A0A267MGG5</accession>
<dbReference type="Proteomes" id="UP000216024">
    <property type="component" value="Unassembled WGS sequence"/>
</dbReference>
<protein>
    <recommendedName>
        <fullName evidence="10">Chromate transporter</fullName>
    </recommendedName>
</protein>
<dbReference type="EMBL" id="NIBG01000013">
    <property type="protein sequence ID" value="PAB58671.1"/>
    <property type="molecule type" value="Genomic_DNA"/>
</dbReference>
<dbReference type="InterPro" id="IPR052518">
    <property type="entry name" value="CHR_Transporter"/>
</dbReference>
<feature type="transmembrane region" description="Helical" evidence="7">
    <location>
        <begin position="140"/>
        <end position="163"/>
    </location>
</feature>
<dbReference type="OrthoDB" id="9788907at2"/>
<dbReference type="PANTHER" id="PTHR43663">
    <property type="entry name" value="CHROMATE TRANSPORT PROTEIN-RELATED"/>
    <property type="match status" value="1"/>
</dbReference>
<feature type="transmembrane region" description="Helical" evidence="7">
    <location>
        <begin position="7"/>
        <end position="26"/>
    </location>
</feature>
<dbReference type="GO" id="GO:0005886">
    <property type="term" value="C:plasma membrane"/>
    <property type="evidence" value="ECO:0007669"/>
    <property type="project" value="UniProtKB-SubCell"/>
</dbReference>
<dbReference type="PANTHER" id="PTHR43663:SF2">
    <property type="entry name" value="CHROMATE TRANSPORT PROTEIN-RELATED"/>
    <property type="match status" value="1"/>
</dbReference>
<gene>
    <name evidence="8" type="ORF">CCE28_14430</name>
</gene>
<dbReference type="InterPro" id="IPR003370">
    <property type="entry name" value="Chromate_transpt"/>
</dbReference>
<feature type="transmembrane region" description="Helical" evidence="7">
    <location>
        <begin position="111"/>
        <end position="128"/>
    </location>
</feature>
<reference evidence="8 9" key="1">
    <citation type="submission" date="2017-06" db="EMBL/GenBank/DDBJ databases">
        <title>Draft genome sequence of anaerobic fermentative bacterium Anaeromicrobium sediminis DY2726D isolated from West Pacific Ocean sediments.</title>
        <authorList>
            <person name="Zeng X."/>
        </authorList>
    </citation>
    <scope>NUCLEOTIDE SEQUENCE [LARGE SCALE GENOMIC DNA]</scope>
    <source>
        <strain evidence="8 9">DY2726D</strain>
    </source>
</reference>
<evidence type="ECO:0000256" key="1">
    <source>
        <dbReference type="ARBA" id="ARBA00004651"/>
    </source>
</evidence>
<feature type="transmembrane region" description="Helical" evidence="7">
    <location>
        <begin position="71"/>
        <end position="99"/>
    </location>
</feature>
<evidence type="ECO:0000256" key="4">
    <source>
        <dbReference type="ARBA" id="ARBA00022692"/>
    </source>
</evidence>
<keyword evidence="4 7" id="KW-0812">Transmembrane</keyword>
<keyword evidence="5 7" id="KW-1133">Transmembrane helix</keyword>
<keyword evidence="3" id="KW-1003">Cell membrane</keyword>
<dbReference type="Pfam" id="PF02417">
    <property type="entry name" value="Chromate_transp"/>
    <property type="match status" value="1"/>
</dbReference>
<comment type="caution">
    <text evidence="8">The sequence shown here is derived from an EMBL/GenBank/DDBJ whole genome shotgun (WGS) entry which is preliminary data.</text>
</comment>
<dbReference type="RefSeq" id="WP_095134436.1">
    <property type="nucleotide sequence ID" value="NZ_NIBG01000013.1"/>
</dbReference>